<name>A0A1Y5EDY6_COLPS</name>
<gene>
    <name evidence="11" type="ORF">A9Q75_09665</name>
</gene>
<evidence type="ECO:0000259" key="10">
    <source>
        <dbReference type="PROSITE" id="PS50885"/>
    </source>
</evidence>
<dbReference type="EC" id="2.7.13.3" evidence="3"/>
<dbReference type="GO" id="GO:0000155">
    <property type="term" value="F:phosphorelay sensor kinase activity"/>
    <property type="evidence" value="ECO:0007669"/>
    <property type="project" value="InterPro"/>
</dbReference>
<keyword evidence="8" id="KW-1133">Transmembrane helix</keyword>
<dbReference type="InterPro" id="IPR036890">
    <property type="entry name" value="HATPase_C_sf"/>
</dbReference>
<organism evidence="11 12">
    <name type="scientific">Colwellia psychrerythraea</name>
    <name type="common">Vibrio psychroerythus</name>
    <dbReference type="NCBI Taxonomy" id="28229"/>
    <lineage>
        <taxon>Bacteria</taxon>
        <taxon>Pseudomonadati</taxon>
        <taxon>Pseudomonadota</taxon>
        <taxon>Gammaproteobacteria</taxon>
        <taxon>Alteromonadales</taxon>
        <taxon>Colwelliaceae</taxon>
        <taxon>Colwellia</taxon>
    </lineage>
</organism>
<evidence type="ECO:0000256" key="5">
    <source>
        <dbReference type="ARBA" id="ARBA00022679"/>
    </source>
</evidence>
<comment type="catalytic activity">
    <reaction evidence="1">
        <text>ATP + protein L-histidine = ADP + protein N-phospho-L-histidine.</text>
        <dbReference type="EC" id="2.7.13.3"/>
    </reaction>
</comment>
<dbReference type="Pfam" id="PF02518">
    <property type="entry name" value="HATPase_c"/>
    <property type="match status" value="1"/>
</dbReference>
<dbReference type="InterPro" id="IPR003660">
    <property type="entry name" value="HAMP_dom"/>
</dbReference>
<dbReference type="Pfam" id="PF00672">
    <property type="entry name" value="HAMP"/>
    <property type="match status" value="1"/>
</dbReference>
<evidence type="ECO:0000256" key="3">
    <source>
        <dbReference type="ARBA" id="ARBA00012438"/>
    </source>
</evidence>
<dbReference type="CDD" id="cd00082">
    <property type="entry name" value="HisKA"/>
    <property type="match status" value="1"/>
</dbReference>
<dbReference type="PROSITE" id="PS50109">
    <property type="entry name" value="HIS_KIN"/>
    <property type="match status" value="1"/>
</dbReference>
<evidence type="ECO:0000256" key="1">
    <source>
        <dbReference type="ARBA" id="ARBA00000085"/>
    </source>
</evidence>
<comment type="subcellular location">
    <subcellularLocation>
        <location evidence="2">Membrane</location>
    </subcellularLocation>
</comment>
<dbReference type="InterPro" id="IPR004358">
    <property type="entry name" value="Sig_transdc_His_kin-like_C"/>
</dbReference>
<dbReference type="SMART" id="SM00387">
    <property type="entry name" value="HATPase_c"/>
    <property type="match status" value="1"/>
</dbReference>
<dbReference type="InterPro" id="IPR005467">
    <property type="entry name" value="His_kinase_dom"/>
</dbReference>
<dbReference type="Proteomes" id="UP000243053">
    <property type="component" value="Unassembled WGS sequence"/>
</dbReference>
<dbReference type="InterPro" id="IPR003594">
    <property type="entry name" value="HATPase_dom"/>
</dbReference>
<evidence type="ECO:0000256" key="4">
    <source>
        <dbReference type="ARBA" id="ARBA00022553"/>
    </source>
</evidence>
<dbReference type="PANTHER" id="PTHR43711">
    <property type="entry name" value="TWO-COMPONENT HISTIDINE KINASE"/>
    <property type="match status" value="1"/>
</dbReference>
<dbReference type="PRINTS" id="PR00344">
    <property type="entry name" value="BCTRLSENSOR"/>
</dbReference>
<feature type="domain" description="Histidine kinase" evidence="9">
    <location>
        <begin position="283"/>
        <end position="506"/>
    </location>
</feature>
<evidence type="ECO:0000313" key="11">
    <source>
        <dbReference type="EMBL" id="OUR80921.1"/>
    </source>
</evidence>
<evidence type="ECO:0000256" key="8">
    <source>
        <dbReference type="SAM" id="Phobius"/>
    </source>
</evidence>
<protein>
    <recommendedName>
        <fullName evidence="3">histidine kinase</fullName>
        <ecNumber evidence="3">2.7.13.3</ecNumber>
    </recommendedName>
</protein>
<dbReference type="Gene3D" id="6.10.340.10">
    <property type="match status" value="1"/>
</dbReference>
<feature type="domain" description="HAMP" evidence="10">
    <location>
        <begin position="223"/>
        <end position="275"/>
    </location>
</feature>
<dbReference type="InterPro" id="IPR036097">
    <property type="entry name" value="HisK_dim/P_sf"/>
</dbReference>
<dbReference type="CDD" id="cd06225">
    <property type="entry name" value="HAMP"/>
    <property type="match status" value="1"/>
</dbReference>
<keyword evidence="4" id="KW-0597">Phosphoprotein</keyword>
<dbReference type="CDD" id="cd00075">
    <property type="entry name" value="HATPase"/>
    <property type="match status" value="1"/>
</dbReference>
<dbReference type="SMART" id="SM00304">
    <property type="entry name" value="HAMP"/>
    <property type="match status" value="1"/>
</dbReference>
<sequence length="511" mass="57190">MTSHSNLKKSKRLPSQLTRSFFNFSQSLLNKISIKKLTLIGFTFVAMPLVMALIFGANKASELAKKSTSAIYNVAQLTQLNSKLDDTIAKLERSASQFVVLKDDELLAVYSGHHKALKDIIQETSAKQQDKVLKEQLTSLQAESYRIKVLMLSDDVGAFSLEQIQQEFEPLQLINEQLEKRSAFVVNQQVLDIQHTTEEISNSILERLYIIPITLLIAGVFIILITKPLKRLTDKIQLLEQGSFEQEINLHGPAEVREIADALENMRQRLHALELQKSSFIRHISHELKTPLAAIREGTELIYDNSVGPLNEDQQEICDIIRVSVNRLQRLIEDLLDFNIVLDSTSLHGLEKISLSELINDACNIRKLDIKSKNLTMKCNNSPYFIYSNSKQLSVIFDNILSNAIKYSPVDGNITITYSSSKECITINIIDQGPGIEPSLSEKVFDAFYQGKAPINSQIKGSGLGLTIVKELLLRLNGNIEVIPARKISAANESGACITITLPNTQTDNEL</sequence>
<keyword evidence="8" id="KW-0472">Membrane</keyword>
<keyword evidence="6 11" id="KW-0418">Kinase</keyword>
<keyword evidence="8" id="KW-0812">Transmembrane</keyword>
<dbReference type="PANTHER" id="PTHR43711:SF1">
    <property type="entry name" value="HISTIDINE KINASE 1"/>
    <property type="match status" value="1"/>
</dbReference>
<keyword evidence="7" id="KW-0902">Two-component regulatory system</keyword>
<dbReference type="PROSITE" id="PS50885">
    <property type="entry name" value="HAMP"/>
    <property type="match status" value="1"/>
</dbReference>
<feature type="transmembrane region" description="Helical" evidence="8">
    <location>
        <begin position="208"/>
        <end position="226"/>
    </location>
</feature>
<evidence type="ECO:0000256" key="6">
    <source>
        <dbReference type="ARBA" id="ARBA00022777"/>
    </source>
</evidence>
<reference evidence="12" key="1">
    <citation type="journal article" date="2017" name="Proc. Natl. Acad. Sci. U.S.A.">
        <title>Simulation of Deepwater Horizon oil plume reveals substrate specialization within a complex community of hydrocarbon degraders.</title>
        <authorList>
            <person name="Hu P."/>
            <person name="Dubinsky E.A."/>
            <person name="Probst A.J."/>
            <person name="Wang J."/>
            <person name="Sieber C.M.K."/>
            <person name="Tom L.M."/>
            <person name="Gardinali P."/>
            <person name="Banfield J.F."/>
            <person name="Atlas R.M."/>
            <person name="Andersen G.L."/>
        </authorList>
    </citation>
    <scope>NUCLEOTIDE SEQUENCE [LARGE SCALE GENOMIC DNA]</scope>
</reference>
<feature type="transmembrane region" description="Helical" evidence="8">
    <location>
        <begin position="37"/>
        <end position="57"/>
    </location>
</feature>
<dbReference type="Gene3D" id="1.10.287.130">
    <property type="match status" value="1"/>
</dbReference>
<dbReference type="InterPro" id="IPR003661">
    <property type="entry name" value="HisK_dim/P_dom"/>
</dbReference>
<accession>A0A1Y5EDY6</accession>
<evidence type="ECO:0000259" key="9">
    <source>
        <dbReference type="PROSITE" id="PS50109"/>
    </source>
</evidence>
<dbReference type="GO" id="GO:0016020">
    <property type="term" value="C:membrane"/>
    <property type="evidence" value="ECO:0007669"/>
    <property type="project" value="UniProtKB-SubCell"/>
</dbReference>
<dbReference type="Gene3D" id="3.30.565.10">
    <property type="entry name" value="Histidine kinase-like ATPase, C-terminal domain"/>
    <property type="match status" value="1"/>
</dbReference>
<dbReference type="SUPFAM" id="SSF55874">
    <property type="entry name" value="ATPase domain of HSP90 chaperone/DNA topoisomerase II/histidine kinase"/>
    <property type="match status" value="1"/>
</dbReference>
<keyword evidence="5" id="KW-0808">Transferase</keyword>
<dbReference type="SUPFAM" id="SSF47384">
    <property type="entry name" value="Homodimeric domain of signal transducing histidine kinase"/>
    <property type="match status" value="1"/>
</dbReference>
<dbReference type="SMART" id="SM00388">
    <property type="entry name" value="HisKA"/>
    <property type="match status" value="1"/>
</dbReference>
<dbReference type="AlphaFoldDB" id="A0A1Y5EDY6"/>
<comment type="caution">
    <text evidence="11">The sequence shown here is derived from an EMBL/GenBank/DDBJ whole genome shotgun (WGS) entry which is preliminary data.</text>
</comment>
<dbReference type="SUPFAM" id="SSF158472">
    <property type="entry name" value="HAMP domain-like"/>
    <property type="match status" value="1"/>
</dbReference>
<evidence type="ECO:0000313" key="12">
    <source>
        <dbReference type="Proteomes" id="UP000243053"/>
    </source>
</evidence>
<evidence type="ECO:0000256" key="7">
    <source>
        <dbReference type="ARBA" id="ARBA00023012"/>
    </source>
</evidence>
<dbReference type="EMBL" id="MAAF01000056">
    <property type="protein sequence ID" value="OUR80921.1"/>
    <property type="molecule type" value="Genomic_DNA"/>
</dbReference>
<dbReference type="InterPro" id="IPR050736">
    <property type="entry name" value="Sensor_HK_Regulatory"/>
</dbReference>
<evidence type="ECO:0000256" key="2">
    <source>
        <dbReference type="ARBA" id="ARBA00004370"/>
    </source>
</evidence>
<dbReference type="Pfam" id="PF00512">
    <property type="entry name" value="HisKA"/>
    <property type="match status" value="1"/>
</dbReference>
<proteinExistence type="predicted"/>